<dbReference type="GO" id="GO:0051693">
    <property type="term" value="P:actin filament capping"/>
    <property type="evidence" value="ECO:0007669"/>
    <property type="project" value="UniProtKB-KW"/>
</dbReference>
<dbReference type="SUPFAM" id="SSF50729">
    <property type="entry name" value="PH domain-like"/>
    <property type="match status" value="1"/>
</dbReference>
<reference evidence="17 18" key="1">
    <citation type="journal article" date="2014" name="Nat. Genet.">
        <title>Genome and transcriptome of the porcine whipworm Trichuris suis.</title>
        <authorList>
            <person name="Jex A.R."/>
            <person name="Nejsum P."/>
            <person name="Schwarz E.M."/>
            <person name="Hu L."/>
            <person name="Young N.D."/>
            <person name="Hall R.S."/>
            <person name="Korhonen P.K."/>
            <person name="Liao S."/>
            <person name="Thamsborg S."/>
            <person name="Xia J."/>
            <person name="Xu P."/>
            <person name="Wang S."/>
            <person name="Scheerlinck J.P."/>
            <person name="Hofmann A."/>
            <person name="Sternberg P.W."/>
            <person name="Wang J."/>
            <person name="Gasser R.B."/>
        </authorList>
    </citation>
    <scope>NUCLEOTIDE SEQUENCE [LARGE SCALE GENOMIC DNA]</scope>
    <source>
        <strain evidence="17">DCEP-RM93M</strain>
    </source>
</reference>
<dbReference type="EMBL" id="KL363227">
    <property type="protein sequence ID" value="KFD52473.1"/>
    <property type="molecule type" value="Genomic_DNA"/>
</dbReference>
<dbReference type="PANTHER" id="PTHR11915">
    <property type="entry name" value="SPECTRIN/FILAMIN RELATED CYTOSKELETAL PROTEIN"/>
    <property type="match status" value="1"/>
</dbReference>
<dbReference type="InterPro" id="IPR018159">
    <property type="entry name" value="Spectrin/alpha-actinin"/>
</dbReference>
<keyword evidence="5" id="KW-0963">Cytoplasm</keyword>
<dbReference type="InterPro" id="IPR002017">
    <property type="entry name" value="Spectrin_repeat"/>
</dbReference>
<dbReference type="CDD" id="cd10571">
    <property type="entry name" value="PH_beta_spectrin"/>
    <property type="match status" value="1"/>
</dbReference>
<evidence type="ECO:0000256" key="12">
    <source>
        <dbReference type="SAM" id="Coils"/>
    </source>
</evidence>
<feature type="coiled-coil region" evidence="12">
    <location>
        <begin position="788"/>
        <end position="815"/>
    </location>
</feature>
<evidence type="ECO:0000313" key="17">
    <source>
        <dbReference type="EMBL" id="KFD52473.1"/>
    </source>
</evidence>
<accession>A0A085M5H7</accession>
<evidence type="ECO:0000256" key="1">
    <source>
        <dbReference type="ARBA" id="ARBA00004245"/>
    </source>
</evidence>
<feature type="region of interest" description="Disordered" evidence="13">
    <location>
        <begin position="3612"/>
        <end position="3631"/>
    </location>
</feature>
<dbReference type="Gene3D" id="1.20.58.60">
    <property type="match status" value="23"/>
</dbReference>
<dbReference type="InterPro" id="IPR001452">
    <property type="entry name" value="SH3_domain"/>
</dbReference>
<evidence type="ECO:0000256" key="8">
    <source>
        <dbReference type="ARBA" id="ARBA00022737"/>
    </source>
</evidence>
<dbReference type="PROSITE" id="PS50002">
    <property type="entry name" value="SH3"/>
    <property type="match status" value="1"/>
</dbReference>
<protein>
    <recommendedName>
        <fullName evidence="19">Spectrin repeat-containing domain protein</fullName>
    </recommendedName>
</protein>
<feature type="coiled-coil region" evidence="12">
    <location>
        <begin position="2253"/>
        <end position="2280"/>
    </location>
</feature>
<dbReference type="GO" id="GO:0042062">
    <property type="term" value="P:long-term strengthening of neuromuscular junction"/>
    <property type="evidence" value="ECO:0007669"/>
    <property type="project" value="UniProtKB-ARBA"/>
</dbReference>
<dbReference type="FunFam" id="2.30.29.30:FF:000024">
    <property type="entry name" value="Spectrin beta chain"/>
    <property type="match status" value="1"/>
</dbReference>
<evidence type="ECO:0000256" key="10">
    <source>
        <dbReference type="ARBA" id="ARBA00023212"/>
    </source>
</evidence>
<keyword evidence="3 11" id="KW-0728">SH3 domain</keyword>
<dbReference type="Proteomes" id="UP000030764">
    <property type="component" value="Unassembled WGS sequence"/>
</dbReference>
<evidence type="ECO:0000259" key="15">
    <source>
        <dbReference type="PROSITE" id="PS50003"/>
    </source>
</evidence>
<feature type="region of interest" description="Disordered" evidence="13">
    <location>
        <begin position="1"/>
        <end position="29"/>
    </location>
</feature>
<keyword evidence="6" id="KW-0597">Phosphoprotein</keyword>
<dbReference type="SMART" id="SM00150">
    <property type="entry name" value="SPEC"/>
    <property type="match status" value="30"/>
</dbReference>
<dbReference type="GO" id="GO:0007026">
    <property type="term" value="P:negative regulation of microtubule depolymerization"/>
    <property type="evidence" value="ECO:0007669"/>
    <property type="project" value="UniProtKB-ARBA"/>
</dbReference>
<dbReference type="Pfam" id="PF00435">
    <property type="entry name" value="Spectrin"/>
    <property type="match status" value="27"/>
</dbReference>
<dbReference type="InterPro" id="IPR036872">
    <property type="entry name" value="CH_dom_sf"/>
</dbReference>
<evidence type="ECO:0000256" key="11">
    <source>
        <dbReference type="PROSITE-ProRule" id="PRU00192"/>
    </source>
</evidence>
<keyword evidence="4" id="KW-0117">Actin capping</keyword>
<dbReference type="GO" id="GO:0003779">
    <property type="term" value="F:actin binding"/>
    <property type="evidence" value="ECO:0007669"/>
    <property type="project" value="UniProtKB-KW"/>
</dbReference>
<comment type="similarity">
    <text evidence="2">Belongs to the spectrin family.</text>
</comment>
<dbReference type="InterPro" id="IPR001849">
    <property type="entry name" value="PH_domain"/>
</dbReference>
<feature type="coiled-coil region" evidence="12">
    <location>
        <begin position="2135"/>
        <end position="2169"/>
    </location>
</feature>
<dbReference type="FunFam" id="1.20.58.60:FF:000007">
    <property type="entry name" value="Spectrin alpha chain non-erythrocytic 1"/>
    <property type="match status" value="1"/>
</dbReference>
<gene>
    <name evidence="17" type="ORF">M513_06670</name>
</gene>
<dbReference type="Gene3D" id="2.30.29.30">
    <property type="entry name" value="Pleckstrin-homology domain (PH domain)/Phosphotyrosine-binding domain (PTB)"/>
    <property type="match status" value="1"/>
</dbReference>
<dbReference type="InterPro" id="IPR011993">
    <property type="entry name" value="PH-like_dom_sf"/>
</dbReference>
<dbReference type="FunFam" id="1.20.58.60:FF:000020">
    <property type="entry name" value="Spectrin alpha chain, non-erythrocytic 1"/>
    <property type="match status" value="2"/>
</dbReference>
<dbReference type="SMART" id="SM00233">
    <property type="entry name" value="PH"/>
    <property type="match status" value="1"/>
</dbReference>
<evidence type="ECO:0000256" key="2">
    <source>
        <dbReference type="ARBA" id="ARBA00006826"/>
    </source>
</evidence>
<evidence type="ECO:0000256" key="4">
    <source>
        <dbReference type="ARBA" id="ARBA00022467"/>
    </source>
</evidence>
<dbReference type="Gene3D" id="1.10.418.10">
    <property type="entry name" value="Calponin-like domain"/>
    <property type="match status" value="2"/>
</dbReference>
<feature type="compositionally biased region" description="Low complexity" evidence="13">
    <location>
        <begin position="3692"/>
        <end position="3710"/>
    </location>
</feature>
<dbReference type="FunFam" id="1.20.58.60:FF:000017">
    <property type="entry name" value="Spectrin alpha chain, non-erythrocytic 1"/>
    <property type="match status" value="1"/>
</dbReference>
<evidence type="ECO:0000259" key="16">
    <source>
        <dbReference type="PROSITE" id="PS50021"/>
    </source>
</evidence>
<dbReference type="CDD" id="cd21194">
    <property type="entry name" value="CH_beta_spectrin_rpt2"/>
    <property type="match status" value="1"/>
</dbReference>
<feature type="domain" description="SH3" evidence="14">
    <location>
        <begin position="829"/>
        <end position="886"/>
    </location>
</feature>
<feature type="region of interest" description="Disordered" evidence="13">
    <location>
        <begin position="4023"/>
        <end position="4065"/>
    </location>
</feature>
<feature type="coiled-coil region" evidence="12">
    <location>
        <begin position="1923"/>
        <end position="1950"/>
    </location>
</feature>
<dbReference type="InterPro" id="IPR001589">
    <property type="entry name" value="Actinin_actin-bd_CS"/>
</dbReference>
<feature type="domain" description="Calponin-homology (CH)" evidence="16">
    <location>
        <begin position="178"/>
        <end position="283"/>
    </location>
</feature>
<feature type="coiled-coil region" evidence="12">
    <location>
        <begin position="1719"/>
        <end position="1774"/>
    </location>
</feature>
<dbReference type="PROSITE" id="PS50003">
    <property type="entry name" value="PH_DOMAIN"/>
    <property type="match status" value="1"/>
</dbReference>
<dbReference type="GO" id="GO:0005874">
    <property type="term" value="C:microtubule"/>
    <property type="evidence" value="ECO:0007669"/>
    <property type="project" value="UniProtKB-KW"/>
</dbReference>
<dbReference type="SUPFAM" id="SSF46966">
    <property type="entry name" value="Spectrin repeat"/>
    <property type="match status" value="21"/>
</dbReference>
<evidence type="ECO:0000256" key="9">
    <source>
        <dbReference type="ARBA" id="ARBA00023203"/>
    </source>
</evidence>
<evidence type="ECO:0000259" key="14">
    <source>
        <dbReference type="PROSITE" id="PS50002"/>
    </source>
</evidence>
<keyword evidence="18" id="KW-1185">Reference proteome</keyword>
<dbReference type="PROSITE" id="PS00019">
    <property type="entry name" value="ACTININ_1"/>
    <property type="match status" value="1"/>
</dbReference>
<dbReference type="GO" id="GO:0005543">
    <property type="term" value="F:phospholipid binding"/>
    <property type="evidence" value="ECO:0007669"/>
    <property type="project" value="InterPro"/>
</dbReference>
<dbReference type="FunFam" id="1.10.418.10:FF:000004">
    <property type="entry name" value="Spectrin beta chain"/>
    <property type="match status" value="1"/>
</dbReference>
<feature type="domain" description="Calponin-homology (CH)" evidence="16">
    <location>
        <begin position="57"/>
        <end position="161"/>
    </location>
</feature>
<evidence type="ECO:0000256" key="5">
    <source>
        <dbReference type="ARBA" id="ARBA00022490"/>
    </source>
</evidence>
<evidence type="ECO:0000313" key="18">
    <source>
        <dbReference type="Proteomes" id="UP000030764"/>
    </source>
</evidence>
<dbReference type="SUPFAM" id="SSF47576">
    <property type="entry name" value="Calponin-homology domain, CH-domain"/>
    <property type="match status" value="1"/>
</dbReference>
<name>A0A085M5H7_9BILA</name>
<dbReference type="GO" id="GO:0016328">
    <property type="term" value="C:lateral plasma membrane"/>
    <property type="evidence" value="ECO:0007669"/>
    <property type="project" value="UniProtKB-ARBA"/>
</dbReference>
<dbReference type="CDD" id="cd00176">
    <property type="entry name" value="SPEC"/>
    <property type="match status" value="18"/>
</dbReference>
<dbReference type="InterPro" id="IPR001715">
    <property type="entry name" value="CH_dom"/>
</dbReference>
<evidence type="ECO:0000256" key="13">
    <source>
        <dbReference type="SAM" id="MobiDB-lite"/>
    </source>
</evidence>
<evidence type="ECO:0000256" key="6">
    <source>
        <dbReference type="ARBA" id="ARBA00022553"/>
    </source>
</evidence>
<dbReference type="Pfam" id="PF15410">
    <property type="entry name" value="PH_9"/>
    <property type="match status" value="1"/>
</dbReference>
<feature type="region of interest" description="Disordered" evidence="13">
    <location>
        <begin position="3691"/>
        <end position="3730"/>
    </location>
</feature>
<dbReference type="InterPro" id="IPR001605">
    <property type="entry name" value="PH_dom-spectrin-type"/>
</dbReference>
<dbReference type="PROSITE" id="PS00020">
    <property type="entry name" value="ACTININ_2"/>
    <property type="match status" value="1"/>
</dbReference>
<keyword evidence="10" id="KW-0206">Cytoskeleton</keyword>
<dbReference type="GO" id="GO:0045169">
    <property type="term" value="C:fusome"/>
    <property type="evidence" value="ECO:0007669"/>
    <property type="project" value="UniProtKB-ARBA"/>
</dbReference>
<dbReference type="SMART" id="SM00033">
    <property type="entry name" value="CH"/>
    <property type="match status" value="2"/>
</dbReference>
<keyword evidence="9" id="KW-0009">Actin-binding</keyword>
<feature type="coiled-coil region" evidence="12">
    <location>
        <begin position="2596"/>
        <end position="2630"/>
    </location>
</feature>
<feature type="domain" description="PH" evidence="15">
    <location>
        <begin position="3762"/>
        <end position="3870"/>
    </location>
</feature>
<proteinExistence type="inferred from homology"/>
<dbReference type="PRINTS" id="PR00683">
    <property type="entry name" value="SPECTRINPH"/>
</dbReference>
<dbReference type="InterPro" id="IPR041681">
    <property type="entry name" value="PH_9"/>
</dbReference>
<keyword evidence="8" id="KW-0677">Repeat</keyword>
<organism evidence="17 18">
    <name type="scientific">Trichuris suis</name>
    <name type="common">pig whipworm</name>
    <dbReference type="NCBI Taxonomy" id="68888"/>
    <lineage>
        <taxon>Eukaryota</taxon>
        <taxon>Metazoa</taxon>
        <taxon>Ecdysozoa</taxon>
        <taxon>Nematoda</taxon>
        <taxon>Enoplea</taxon>
        <taxon>Dorylaimia</taxon>
        <taxon>Trichinellida</taxon>
        <taxon>Trichuridae</taxon>
        <taxon>Trichuris</taxon>
    </lineage>
</organism>
<evidence type="ECO:0000256" key="7">
    <source>
        <dbReference type="ARBA" id="ARBA00022701"/>
    </source>
</evidence>
<keyword evidence="7" id="KW-0493">Microtubule</keyword>
<evidence type="ECO:0008006" key="19">
    <source>
        <dbReference type="Google" id="ProtNLM"/>
    </source>
</evidence>
<dbReference type="FunFam" id="1.10.418.10:FF:000001">
    <property type="entry name" value="Actinin alpha 1"/>
    <property type="match status" value="1"/>
</dbReference>
<dbReference type="PROSITE" id="PS50021">
    <property type="entry name" value="CH"/>
    <property type="match status" value="2"/>
</dbReference>
<keyword evidence="12" id="KW-0175">Coiled coil</keyword>
<sequence length="4079" mass="471885">MYSPYRSASAIRHDSPTTMNGSPIPLVKSGSEDLDSMDPTVYFERGRIKQLQDERVSIQKKTFTKWCNSYLNRAHLEIIDLFTDLCDGILLLKLLEIISGDKLGKANRGRMRVHKIENLNRVLEYLKRKRIQLENIGAEDILDANPRLILGLIWTIILRFQIEDIEIEVDENESSEKKFAKDALLLWCQRKTAGYPCVKIENFTTSWRSGLGFNALIHAHRPDLINFNELSPNDHTANLNNAFEVAEKKLGIARLLDAEDIDVARPDEKSVITYVSMYYHYFAKQKSELTGAKRIAKVIWQLMNTDQMKQEYELVASELLQWIREKVEELSDRRFPNSLKGIQDEMIKFKLYRTQEKPAKYKEKGELEVLVFNIRTKQKALGTKQYVPPNGLLLHDIETAWNTLESAEHNRQVALHEELIRQERLEQLARNFERKAKLRESWLHEMTLILQDFEFGRTVSQVEANVKKHEAISADILPRENRFQGLKSMANELARENYHNRATVRTREQSIWEKWLGLLKVLDSRRSALISLNKLMTILRDVDALSQEFEQIEASLKSRDSGKHLLAVEDLLQKHDLLETQLMAHGKWLKGIVTEAQAYIRGKGLEFEILQAKVSDLQQHYESLLTWAKNRRAGLEHTRELYQFMQDSEEEGAWLKEKSRLCVNLINQTDPSALSQVHLFLKGLETEMQGHWLRTKQVLAVGEKQLLNTPTGLRKDLQTRLNQLHVRWEELRQLVVVLNEYVKEAQQILQFYQDANEAESWIAEKMPLVTSQDVGKDETSAESLLVRHGHLEGEIKAYKEDINRLEEMAQELNRDDFLLNLRQQNGRGGEATSLLVVQSYSKDGFAVEKGEVVTLMKQVGPDRYNVSNSSGIGGIIPASIVQEVKSSYVALSCSFSLKIPSAAIPKSPRGMTADATDVSRRQQEISARYRELISQAKTRRELLEDTIQSYRFYRECYEFETWAKLVEKALNEPIPPEDMEPRRRRFNNIVADMNGSGAMRLKLINQMAEDFIASGHSQADRIKARQRQISDRWQALNKLKERKAADLDAAEGVAQFTEMCRETRTWILEKTSVLEEETEAKDLKADQVVKAYPVQSTSIRTELNGLNDMWLRLKQRVNERRKALEDSQGLQMFQNVVEDLVRERERDLFIFANLKRRLFLKMTWMNKVKMIMTLIEKPVDVAEAEMFIERHCEVHSDIMAHKEELNYANELGQRLLSKGQKQAEVEKALQALEDNSSQVVTMWQGKRKILGEMLDLQLFIREADHIDATTKGHEAFLEITDVGDSVDAVEDLLKQHYQFENKLSAQNERVTNFTLMSESLLMHEHPESALIKQREKDVTKYRQAIVDKAAVRRKALEDSLVFHQFKRNADELLVWVGEKMRIAVDDSYHSGLNLQRRLKKHEAFEAELRANEDRLNRLNKQGDELCRAKSVKSDEVEATLRRLNREWKLLLDHSAARGRRLQQAWEQRALNRILDDANLKLIEIQKELQSDDIGVDLRGIKQLIQKHSVLEQDVTIYAKKVKAIVDQAVQLANNGHYDAKRMLSSVQELNEKFTALQEPMELKRSKLDRSLMLHQFNFDVECERQWIREKMPMASFQEYGRSLTDAVNLRKKHEQLESEVNGHQPVVDRVIAGGRQLISMHHFASDDIKQKCAILEEEWRALKQACSARKQKLAVAFLGHQFYAEAAEVESWMGEKRLFLSSRDIGADENSANVLLARHKALQDEMKTYKSILESLNSQCNKLKEMNHADVKQIHAKQQELAGQFKELEELAEKRIRVLSEAVSLYEYLRESQDLEQWISEQQVTASSEECGRDYEHLIELMAKFNDFKQRVRTGFERFAMCEASAQALLEKHPPFARDVVEHRQRLTAAWSALLDCIQARDQHLHDAEEIHRFNRDCSDAMSRIMEKSEAIPRDLGKDMVAVKSLLRRHDAFENELVALEAQLQVIVDDSARLQDLYPGTDSEHIARREREVIENWSRLQEKVVGRRGRLSASYDLQFFMAKARDFIQWTQDVIADLRSVQPVRDLQSAELLDASHRQLHAEIEARAESKRALQEMATMMCSQKHYAEKEIKEKSAQVNAAHEEVLNEWERGNVWIGQLILLHTFLREAKQIVGQLNRCGVSLNSEIPDSVEGVNVLMRKQEMFEKKLNVLEDRVLNLKNEADKLLQQKHPESKNIQRTYSDTEKRWRHLLQRNDERKAALKDALLYANFKSDIAEVESWIDDRFKSLTTMTDEQNVKNISLQEKMKRLQKHQTIEAELVTHEQRIRQINQNANALLKQGHVSREEVVQLRDMIYAKWTALGKACQEQSRALEEARDILLFEQMIDRISSWMRATELMVNSGDMAEDYEHCVALLKKLSDAEVEASVDDETLKKITTIGEKLVSMGRTDKEDVQAKLKELQSKWATLHASLINYRKQLEAAKEVHAFRRDVNDTLERIAEKYSLVTAEEQVRDLPSVELLFRNQENVERDMTVIGEKIETHRRDAAVLLPKEPPLKQLVVEGLQQLDANWARLERAAAARKTRLQAAHELLKFFDCTRELESWSSNMMSKLTSYSMPQTVHESQCQLEAHKERKAEILGRREQFQQHEELGSQLRANQSQQGKAIEESMDKLKRKYADLLKKWDEENARLWRWYEFQYFSEQACQVDSWLATKEAFLNRDNPGNSLDEVDKLLKLQDRFETTLRAQSEKMDKLTSAADKLSKEDPENVDQIVHCRDAAANRYDRVLRKCDMRRALLNDSRKWHLFLKTCHDMMNWINQKLQIAYDESYLDSTNLQNKLRKHGAFDAELKANEPRVAAIEKQAEALIAADHFAKNDIALQVKEITEGWEELKKASSLKSERLEDAFSAYQFSRRVNDLDKWIDNVESQLSSDDHGTDLFSVENLLKRHELLEEEIAARKVDFDEIDDTAKKFISRQHFLAGEIEEKATAISERYASLREPCEIRKENLTDAHRLYQWLHAADEQSAWLREHRPIVFNEYLGESLQSAQNLLKKHQLVEQNLAANEDTFKATRLAGERMVSSGHFAANTVRQRLDELGKELDSFRDQVTIRRLKLFDAIEVQQYFCDAFEAEEWIRGRQAVLSSEDVGQDEEVVLGALKKLEQIEQDVLNYKSELDRLSNSARAMLDRHHFDEVQIAAKQSQLERDYNSLTSFCQDRRQRLTDARRYYQYIRQADNLTSWLREKEAAAMSEDYGRDLEHCQVLITNFEQFLRELSAAGERVASVQRVQDDLLRSNHPFSASIKAKGADMQKLWCDVNEAATDRQQALLGALQVHKFDQEADETLNWLQEKEAQIVSESDDVGQSDLMTIQAQLQRNDIFMRELSAVERQVETLCKEAERLVSLYPDTQKHLDVRKQEMLDVLADVKHEGNRRLQKLKQAEELQTYFDDYHDLMNWINEMHTVITSEGLARDVVGAEAQVVAHKEHFAEIEARKSIVQNFVKLGREMMRAKHLLSNEISGKVERLEGSFDRLLLVWEERNSLYAMNLDAQLWKRDAAALEVWLSEREALLEDDWRRVESVSAVEEKIRQYDDFLTTLSAQDDKFEALKKLTLLEQAFKNQIKREDDMRRQEEVTREKMRKDKIKTLEKHKILQERRQERERRRTQEITLMGTSLNDTDRSTADTSAIKRRSSLATPPSVLRYEGAALDTSRQVAAGSDDGTRTKLTMSIVSTEDVPDADISQPLDEARRKRFSLDSSGLDSSGRVSSGYSASPADHTIHRRRSCDSESSDAMSKRLVAKKTPTFTTRRAAGYRRTTRVMDMMQSIEKDGYIERKQDLQSGGKKATIRSWKSYYTILCGQLICFFKDQDNFYENMAAAPPINILRAVCQPAFDYQKRKNTFKLRTSDGAEFLFACPSPIEMEDWIAKISFHAALPPSLQLKSFNERHSMTEDNVGGADGRFKVPLPPYVVDQPTKGHQSQQRMDSGYGTPFHAATHFSPSSLTDSETLRTEKIRPVITSSPTSGSLGVIQEEIDDNALSVRKGGRNEVVRKASVDEVDIYEQGEPQDELSRIEQFNVVMRSQAPLDMSSSSTFEPDATESGLLRRSSELTSTASMDSEDRRRRRLPRISNLFKGKKRDSFQL</sequence>
<dbReference type="GO" id="GO:0008017">
    <property type="term" value="F:microtubule binding"/>
    <property type="evidence" value="ECO:0007669"/>
    <property type="project" value="UniProtKB-ARBA"/>
</dbReference>
<evidence type="ECO:0000256" key="3">
    <source>
        <dbReference type="ARBA" id="ARBA00022443"/>
    </source>
</evidence>
<comment type="subcellular location">
    <subcellularLocation>
        <location evidence="1">Cytoplasm</location>
        <location evidence="1">Cytoskeleton</location>
    </subcellularLocation>
</comment>
<dbReference type="Pfam" id="PF00307">
    <property type="entry name" value="CH"/>
    <property type="match status" value="2"/>
</dbReference>
<dbReference type="FunFam" id="1.20.58.60:FF:000019">
    <property type="entry name" value="Spectrin beta chain"/>
    <property type="match status" value="1"/>
</dbReference>